<dbReference type="InterPro" id="IPR019518">
    <property type="entry name" value="CtIP_N"/>
</dbReference>
<evidence type="ECO:0000256" key="1">
    <source>
        <dbReference type="SAM" id="Coils"/>
    </source>
</evidence>
<accession>A0A4W3JB98</accession>
<feature type="coiled-coil region" evidence="1">
    <location>
        <begin position="12"/>
        <end position="67"/>
    </location>
</feature>
<feature type="region of interest" description="Disordered" evidence="2">
    <location>
        <begin position="430"/>
        <end position="459"/>
    </location>
</feature>
<dbReference type="AlphaFoldDB" id="A0A4W3JB98"/>
<reference evidence="4" key="5">
    <citation type="submission" date="2025-09" db="UniProtKB">
        <authorList>
            <consortium name="Ensembl"/>
        </authorList>
    </citation>
    <scope>IDENTIFICATION</scope>
</reference>
<feature type="domain" description="DNA endonuclease Ctp1 N-terminal" evidence="3">
    <location>
        <begin position="4"/>
        <end position="122"/>
    </location>
</feature>
<feature type="region of interest" description="Disordered" evidence="2">
    <location>
        <begin position="152"/>
        <end position="204"/>
    </location>
</feature>
<feature type="compositionally biased region" description="Basic and acidic residues" evidence="2">
    <location>
        <begin position="173"/>
        <end position="184"/>
    </location>
</feature>
<dbReference type="Proteomes" id="UP000314986">
    <property type="component" value="Unassembled WGS sequence"/>
</dbReference>
<keyword evidence="5" id="KW-1185">Reference proteome</keyword>
<gene>
    <name evidence="4" type="primary">rbbp8l</name>
</gene>
<dbReference type="GeneTree" id="ENSGT00530000063835"/>
<reference evidence="5" key="2">
    <citation type="journal article" date="2007" name="PLoS Biol.">
        <title>Survey sequencing and comparative analysis of the elephant shark (Callorhinchus milii) genome.</title>
        <authorList>
            <person name="Venkatesh B."/>
            <person name="Kirkness E.F."/>
            <person name="Loh Y.H."/>
            <person name="Halpern A.L."/>
            <person name="Lee A.P."/>
            <person name="Johnson J."/>
            <person name="Dandona N."/>
            <person name="Viswanathan L.D."/>
            <person name="Tay A."/>
            <person name="Venter J.C."/>
            <person name="Strausberg R.L."/>
            <person name="Brenner S."/>
        </authorList>
    </citation>
    <scope>NUCLEOTIDE SEQUENCE [LARGE SCALE GENOMIC DNA]</scope>
</reference>
<dbReference type="Ensembl" id="ENSCMIT00000037362.1">
    <property type="protein sequence ID" value="ENSCMIP00000036821.1"/>
    <property type="gene ID" value="ENSCMIG00000015545.1"/>
</dbReference>
<proteinExistence type="predicted"/>
<dbReference type="CTD" id="324358"/>
<dbReference type="PANTHER" id="PTHR15107">
    <property type="entry name" value="RETINOBLASTOMA BINDING PROTEIN 8"/>
    <property type="match status" value="1"/>
</dbReference>
<reference evidence="5" key="1">
    <citation type="journal article" date="2006" name="Science">
        <title>Ancient noncoding elements conserved in the human genome.</title>
        <authorList>
            <person name="Venkatesh B."/>
            <person name="Kirkness E.F."/>
            <person name="Loh Y.H."/>
            <person name="Halpern A.L."/>
            <person name="Lee A.P."/>
            <person name="Johnson J."/>
            <person name="Dandona N."/>
            <person name="Viswanathan L.D."/>
            <person name="Tay A."/>
            <person name="Venter J.C."/>
            <person name="Strausberg R.L."/>
            <person name="Brenner S."/>
        </authorList>
    </citation>
    <scope>NUCLEOTIDE SEQUENCE [LARGE SCALE GENOMIC DNA]</scope>
</reference>
<reference evidence="4" key="4">
    <citation type="submission" date="2025-08" db="UniProtKB">
        <authorList>
            <consortium name="Ensembl"/>
        </authorList>
    </citation>
    <scope>IDENTIFICATION</scope>
</reference>
<evidence type="ECO:0000256" key="2">
    <source>
        <dbReference type="SAM" id="MobiDB-lite"/>
    </source>
</evidence>
<feature type="compositionally biased region" description="Basic and acidic residues" evidence="2">
    <location>
        <begin position="284"/>
        <end position="312"/>
    </location>
</feature>
<feature type="compositionally biased region" description="Basic and acidic residues" evidence="2">
    <location>
        <begin position="436"/>
        <end position="454"/>
    </location>
</feature>
<dbReference type="OrthoDB" id="5801062at2759"/>
<organism evidence="4 5">
    <name type="scientific">Callorhinchus milii</name>
    <name type="common">Ghost shark</name>
    <dbReference type="NCBI Taxonomy" id="7868"/>
    <lineage>
        <taxon>Eukaryota</taxon>
        <taxon>Metazoa</taxon>
        <taxon>Chordata</taxon>
        <taxon>Craniata</taxon>
        <taxon>Vertebrata</taxon>
        <taxon>Chondrichthyes</taxon>
        <taxon>Holocephali</taxon>
        <taxon>Chimaeriformes</taxon>
        <taxon>Callorhinchidae</taxon>
        <taxon>Callorhinchus</taxon>
    </lineage>
</organism>
<sequence>MDAFTEVWTKIKEIHDREVQGLRAKLTELNVERCLDSQQLEELFAKNHQLREQQKILNENVKILENRLRAGLCDRCTVTQELARKKQQEFETAQLQGFRHISLLNCEINRLKEENTLLQVDLRKLKCFLEERKKQVQSWETLFLSDTNVHVGSSSHYRRNQSSNSNFSLQSNHQRDEQELRHFTEGSPTPSIHSPNCHFPDSPVFDVHPQRISNHLHGTIALITEGKRCPSCPEQDQATNSCAELQEQSHSKDALHCFSPCRKDGNSTEEPEMMKHPNTGAYHDTGDLNKKKEEPTAEDVMEKPLDLSDCSKNKGSLQSTSKDELFLKPETKKPRLKEPQHKKCLMGGKSLNVKSQNNMYCFETDTKVARYNSKTGSREAEDDSRMKMNLRPIDPKAENVGSQRVEVHLQILKMPSDPYETTPYKITEFQDVQENQEIKSESVKGESEKSEAQLKKRKRNECSTIGLQTKLKKTFISKTAKVKTEDFP</sequence>
<reference evidence="5" key="3">
    <citation type="journal article" date="2014" name="Nature">
        <title>Elephant shark genome provides unique insights into gnathostome evolution.</title>
        <authorList>
            <consortium name="International Elephant Shark Genome Sequencing Consortium"/>
            <person name="Venkatesh B."/>
            <person name="Lee A.P."/>
            <person name="Ravi V."/>
            <person name="Maurya A.K."/>
            <person name="Lian M.M."/>
            <person name="Swann J.B."/>
            <person name="Ohta Y."/>
            <person name="Flajnik M.F."/>
            <person name="Sutoh Y."/>
            <person name="Kasahara M."/>
            <person name="Hoon S."/>
            <person name="Gangu V."/>
            <person name="Roy S.W."/>
            <person name="Irimia M."/>
            <person name="Korzh V."/>
            <person name="Kondrychyn I."/>
            <person name="Lim Z.W."/>
            <person name="Tay B.H."/>
            <person name="Tohari S."/>
            <person name="Kong K.W."/>
            <person name="Ho S."/>
            <person name="Lorente-Galdos B."/>
            <person name="Quilez J."/>
            <person name="Marques-Bonet T."/>
            <person name="Raney B.J."/>
            <person name="Ingham P.W."/>
            <person name="Tay A."/>
            <person name="Hillier L.W."/>
            <person name="Minx P."/>
            <person name="Boehm T."/>
            <person name="Wilson R.K."/>
            <person name="Brenner S."/>
            <person name="Warren W.C."/>
        </authorList>
    </citation>
    <scope>NUCLEOTIDE SEQUENCE [LARGE SCALE GENOMIC DNA]</scope>
</reference>
<evidence type="ECO:0000313" key="5">
    <source>
        <dbReference type="Proteomes" id="UP000314986"/>
    </source>
</evidence>
<evidence type="ECO:0000259" key="3">
    <source>
        <dbReference type="Pfam" id="PF10482"/>
    </source>
</evidence>
<dbReference type="InterPro" id="IPR033316">
    <property type="entry name" value="RBBP8-like"/>
</dbReference>
<evidence type="ECO:0000313" key="4">
    <source>
        <dbReference type="Ensembl" id="ENSCMIP00000036821.1"/>
    </source>
</evidence>
<dbReference type="GO" id="GO:0003684">
    <property type="term" value="F:damaged DNA binding"/>
    <property type="evidence" value="ECO:0007669"/>
    <property type="project" value="TreeGrafter"/>
</dbReference>
<feature type="compositionally biased region" description="Low complexity" evidence="2">
    <location>
        <begin position="160"/>
        <end position="172"/>
    </location>
</feature>
<dbReference type="GO" id="GO:0010792">
    <property type="term" value="P:DNA double-strand break processing involved in repair via single-strand annealing"/>
    <property type="evidence" value="ECO:0007669"/>
    <property type="project" value="TreeGrafter"/>
</dbReference>
<dbReference type="PANTHER" id="PTHR15107:SF3">
    <property type="entry name" value="RBBP8 N-TERMINAL-LIKE PROTEIN"/>
    <property type="match status" value="1"/>
</dbReference>
<protein>
    <recommendedName>
        <fullName evidence="3">DNA endonuclease Ctp1 N-terminal domain-containing protein</fullName>
    </recommendedName>
</protein>
<dbReference type="Pfam" id="PF10482">
    <property type="entry name" value="CtIP_N"/>
    <property type="match status" value="1"/>
</dbReference>
<name>A0A4W3JB98_CALMI</name>
<dbReference type="GeneID" id="103171828"/>
<feature type="region of interest" description="Disordered" evidence="2">
    <location>
        <begin position="265"/>
        <end position="321"/>
    </location>
</feature>
<keyword evidence="1" id="KW-0175">Coiled coil</keyword>